<dbReference type="Gene3D" id="2.80.10.50">
    <property type="match status" value="1"/>
</dbReference>
<evidence type="ECO:0000313" key="3">
    <source>
        <dbReference type="Proteomes" id="UP000289152"/>
    </source>
</evidence>
<comment type="caution">
    <text evidence="2">The sequence shown here is derived from an EMBL/GenBank/DDBJ whole genome shotgun (WGS) entry which is preliminary data.</text>
</comment>
<protein>
    <submittedName>
        <fullName evidence="2">Uncharacterized protein</fullName>
    </submittedName>
</protein>
<dbReference type="CDD" id="cd00161">
    <property type="entry name" value="beta-trefoil_Ricin-like"/>
    <property type="match status" value="1"/>
</dbReference>
<dbReference type="InterPro" id="IPR035992">
    <property type="entry name" value="Ricin_B-like_lectins"/>
</dbReference>
<dbReference type="VEuPathDB" id="FungiDB:TREMEDRAFT_61446"/>
<dbReference type="PROSITE" id="PS50231">
    <property type="entry name" value="RICIN_B_LECTIN"/>
    <property type="match status" value="1"/>
</dbReference>
<dbReference type="Proteomes" id="UP000289152">
    <property type="component" value="Unassembled WGS sequence"/>
</dbReference>
<name>A0A4Q1BMI8_TREME</name>
<keyword evidence="1" id="KW-0732">Signal</keyword>
<feature type="signal peptide" evidence="1">
    <location>
        <begin position="1"/>
        <end position="17"/>
    </location>
</feature>
<dbReference type="OrthoDB" id="6770063at2759"/>
<organism evidence="2 3">
    <name type="scientific">Tremella mesenterica</name>
    <name type="common">Jelly fungus</name>
    <dbReference type="NCBI Taxonomy" id="5217"/>
    <lineage>
        <taxon>Eukaryota</taxon>
        <taxon>Fungi</taxon>
        <taxon>Dikarya</taxon>
        <taxon>Basidiomycota</taxon>
        <taxon>Agaricomycotina</taxon>
        <taxon>Tremellomycetes</taxon>
        <taxon>Tremellales</taxon>
        <taxon>Tremellaceae</taxon>
        <taxon>Tremella</taxon>
    </lineage>
</organism>
<sequence length="182" mass="19554">MLSFALLSLLSLPFSFGEPIPQSICVLDCQSTQVYPPRSIPTGLSPVRRTTYTDVLLVHGRPTHQVCLAAPLPPIAGTAVITTSCEETSGNDWLTWNLTSGPGTITFEYEGVTWALQAASFDPNSLIDIFPLSSSASQSWILTSDNRIQLAGQNLCILGDTTPILQDCTATDGVETWIPTTP</sequence>
<gene>
    <name evidence="2" type="ORF">M231_03785</name>
</gene>
<keyword evidence="3" id="KW-1185">Reference proteome</keyword>
<dbReference type="AlphaFoldDB" id="A0A4Q1BMI8"/>
<dbReference type="SUPFAM" id="SSF50370">
    <property type="entry name" value="Ricin B-like lectins"/>
    <property type="match status" value="1"/>
</dbReference>
<feature type="chain" id="PRO_5020947744" evidence="1">
    <location>
        <begin position="18"/>
        <end position="182"/>
    </location>
</feature>
<evidence type="ECO:0000313" key="2">
    <source>
        <dbReference type="EMBL" id="RXK38940.1"/>
    </source>
</evidence>
<reference evidence="2 3" key="1">
    <citation type="submission" date="2016-06" db="EMBL/GenBank/DDBJ databases">
        <title>Evolution of pathogenesis and genome organization in the Tremellales.</title>
        <authorList>
            <person name="Cuomo C."/>
            <person name="Litvintseva A."/>
            <person name="Heitman J."/>
            <person name="Chen Y."/>
            <person name="Sun S."/>
            <person name="Springer D."/>
            <person name="Dromer F."/>
            <person name="Young S."/>
            <person name="Zeng Q."/>
            <person name="Chapman S."/>
            <person name="Gujja S."/>
            <person name="Saif S."/>
            <person name="Birren B."/>
        </authorList>
    </citation>
    <scope>NUCLEOTIDE SEQUENCE [LARGE SCALE GENOMIC DNA]</scope>
    <source>
        <strain evidence="2 3">ATCC 28783</strain>
    </source>
</reference>
<dbReference type="InParanoid" id="A0A4Q1BMI8"/>
<accession>A0A4Q1BMI8</accession>
<proteinExistence type="predicted"/>
<evidence type="ECO:0000256" key="1">
    <source>
        <dbReference type="SAM" id="SignalP"/>
    </source>
</evidence>
<dbReference type="EMBL" id="SDIL01000039">
    <property type="protein sequence ID" value="RXK38940.1"/>
    <property type="molecule type" value="Genomic_DNA"/>
</dbReference>